<name>A0A8J4CI85_9CHLO</name>
<dbReference type="InterPro" id="IPR013581">
    <property type="entry name" value="PDR_assoc"/>
</dbReference>
<comment type="caution">
    <text evidence="12">The sequence shown here is derived from an EMBL/GenBank/DDBJ whole genome shotgun (WGS) entry which is preliminary data.</text>
</comment>
<feature type="transmembrane region" description="Helical" evidence="10">
    <location>
        <begin position="553"/>
        <end position="573"/>
    </location>
</feature>
<dbReference type="GO" id="GO:0005524">
    <property type="term" value="F:ATP binding"/>
    <property type="evidence" value="ECO:0007669"/>
    <property type="project" value="UniProtKB-KW"/>
</dbReference>
<dbReference type="OrthoDB" id="66620at2759"/>
<dbReference type="Gene3D" id="3.40.50.300">
    <property type="entry name" value="P-loop containing nucleotide triphosphate hydrolases"/>
    <property type="match status" value="2"/>
</dbReference>
<feature type="region of interest" description="Disordered" evidence="9">
    <location>
        <begin position="178"/>
        <end position="198"/>
    </location>
</feature>
<feature type="region of interest" description="Disordered" evidence="9">
    <location>
        <begin position="847"/>
        <end position="868"/>
    </location>
</feature>
<keyword evidence="7 10" id="KW-1133">Transmembrane helix</keyword>
<gene>
    <name evidence="12" type="ORF">Vretifemale_11206</name>
    <name evidence="13" type="ORF">Vretimale_7245</name>
</gene>
<keyword evidence="14" id="KW-1185">Reference proteome</keyword>
<evidence type="ECO:0000313" key="13">
    <source>
        <dbReference type="EMBL" id="GIM02371.1"/>
    </source>
</evidence>
<keyword evidence="5" id="KW-0547">Nucleotide-binding</keyword>
<dbReference type="Pfam" id="PF00005">
    <property type="entry name" value="ABC_tran"/>
    <property type="match status" value="2"/>
</dbReference>
<feature type="compositionally biased region" description="Polar residues" evidence="9">
    <location>
        <begin position="18"/>
        <end position="28"/>
    </location>
</feature>
<dbReference type="Proteomes" id="UP000747110">
    <property type="component" value="Unassembled WGS sequence"/>
</dbReference>
<organism evidence="12 14">
    <name type="scientific">Volvox reticuliferus</name>
    <dbReference type="NCBI Taxonomy" id="1737510"/>
    <lineage>
        <taxon>Eukaryota</taxon>
        <taxon>Viridiplantae</taxon>
        <taxon>Chlorophyta</taxon>
        <taxon>core chlorophytes</taxon>
        <taxon>Chlorophyceae</taxon>
        <taxon>CS clade</taxon>
        <taxon>Chlamydomonadales</taxon>
        <taxon>Volvocaceae</taxon>
        <taxon>Volvox</taxon>
    </lineage>
</organism>
<feature type="transmembrane region" description="Helical" evidence="10">
    <location>
        <begin position="666"/>
        <end position="685"/>
    </location>
</feature>
<feature type="transmembrane region" description="Helical" evidence="10">
    <location>
        <begin position="748"/>
        <end position="774"/>
    </location>
</feature>
<evidence type="ECO:0000256" key="6">
    <source>
        <dbReference type="ARBA" id="ARBA00022840"/>
    </source>
</evidence>
<feature type="transmembrane region" description="Helical" evidence="10">
    <location>
        <begin position="594"/>
        <end position="622"/>
    </location>
</feature>
<dbReference type="InterPro" id="IPR003439">
    <property type="entry name" value="ABC_transporter-like_ATP-bd"/>
</dbReference>
<feature type="domain" description="ABC transporter" evidence="11">
    <location>
        <begin position="894"/>
        <end position="1142"/>
    </location>
</feature>
<evidence type="ECO:0000259" key="11">
    <source>
        <dbReference type="PROSITE" id="PS50893"/>
    </source>
</evidence>
<dbReference type="SUPFAM" id="SSF52540">
    <property type="entry name" value="P-loop containing nucleoside triphosphate hydrolases"/>
    <property type="match status" value="2"/>
</dbReference>
<evidence type="ECO:0000256" key="4">
    <source>
        <dbReference type="ARBA" id="ARBA00022692"/>
    </source>
</evidence>
<feature type="transmembrane region" description="Helical" evidence="10">
    <location>
        <begin position="1252"/>
        <end position="1270"/>
    </location>
</feature>
<proteinExistence type="inferred from homology"/>
<evidence type="ECO:0000256" key="10">
    <source>
        <dbReference type="SAM" id="Phobius"/>
    </source>
</evidence>
<evidence type="ECO:0000313" key="14">
    <source>
        <dbReference type="Proteomes" id="UP000747110"/>
    </source>
</evidence>
<feature type="region of interest" description="Disordered" evidence="9">
    <location>
        <begin position="1"/>
        <end position="32"/>
    </location>
</feature>
<dbReference type="SMART" id="SM00382">
    <property type="entry name" value="AAA"/>
    <property type="match status" value="2"/>
</dbReference>
<evidence type="ECO:0000256" key="8">
    <source>
        <dbReference type="ARBA" id="ARBA00023136"/>
    </source>
</evidence>
<comment type="subcellular location">
    <subcellularLocation>
        <location evidence="1">Membrane</location>
        <topology evidence="1">Multi-pass membrane protein</topology>
    </subcellularLocation>
</comment>
<evidence type="ECO:0000256" key="2">
    <source>
        <dbReference type="ARBA" id="ARBA00006012"/>
    </source>
</evidence>
<dbReference type="GO" id="GO:0016020">
    <property type="term" value="C:membrane"/>
    <property type="evidence" value="ECO:0007669"/>
    <property type="project" value="UniProtKB-SubCell"/>
</dbReference>
<dbReference type="EMBL" id="BNCQ01000011">
    <property type="protein sequence ID" value="GIM02371.1"/>
    <property type="molecule type" value="Genomic_DNA"/>
</dbReference>
<feature type="transmembrane region" description="Helical" evidence="10">
    <location>
        <begin position="1285"/>
        <end position="1308"/>
    </location>
</feature>
<reference evidence="12" key="1">
    <citation type="journal article" date="2021" name="Proc. Natl. Acad. Sci. U.S.A.">
        <title>Three genomes in the algal genus Volvox reveal the fate of a haploid sex-determining region after a transition to homothallism.</title>
        <authorList>
            <person name="Yamamoto K."/>
            <person name="Hamaji T."/>
            <person name="Kawai-Toyooka H."/>
            <person name="Matsuzaki R."/>
            <person name="Takahashi F."/>
            <person name="Nishimura Y."/>
            <person name="Kawachi M."/>
            <person name="Noguchi H."/>
            <person name="Minakuchi Y."/>
            <person name="Umen J.G."/>
            <person name="Toyoda A."/>
            <person name="Nozaki H."/>
        </authorList>
    </citation>
    <scope>NUCLEOTIDE SEQUENCE</scope>
    <source>
        <strain evidence="13">NIES-3785</strain>
        <strain evidence="12">NIES-3786</strain>
    </source>
</reference>
<feature type="transmembrane region" description="Helical" evidence="10">
    <location>
        <begin position="691"/>
        <end position="710"/>
    </location>
</feature>
<dbReference type="InterPro" id="IPR013525">
    <property type="entry name" value="ABC2_TM"/>
</dbReference>
<comment type="similarity">
    <text evidence="2">Belongs to the ABC transporter superfamily. ABCG family. PDR (TC 3.A.1.205) subfamily.</text>
</comment>
<dbReference type="InterPro" id="IPR003593">
    <property type="entry name" value="AAA+_ATPase"/>
</dbReference>
<evidence type="ECO:0000256" key="7">
    <source>
        <dbReference type="ARBA" id="ARBA00022989"/>
    </source>
</evidence>
<feature type="transmembrane region" description="Helical" evidence="10">
    <location>
        <begin position="1480"/>
        <end position="1503"/>
    </location>
</feature>
<protein>
    <recommendedName>
        <fullName evidence="11">ABC transporter domain-containing protein</fullName>
    </recommendedName>
</protein>
<keyword evidence="3" id="KW-0813">Transport</keyword>
<dbReference type="GO" id="GO:0016887">
    <property type="term" value="F:ATP hydrolysis activity"/>
    <property type="evidence" value="ECO:0007669"/>
    <property type="project" value="InterPro"/>
</dbReference>
<dbReference type="GO" id="GO:0140359">
    <property type="term" value="F:ABC-type transporter activity"/>
    <property type="evidence" value="ECO:0007669"/>
    <property type="project" value="InterPro"/>
</dbReference>
<feature type="transmembrane region" description="Helical" evidence="10">
    <location>
        <begin position="1396"/>
        <end position="1416"/>
    </location>
</feature>
<dbReference type="Pfam" id="PF08370">
    <property type="entry name" value="PDR_assoc"/>
    <property type="match status" value="1"/>
</dbReference>
<dbReference type="PANTHER" id="PTHR19241">
    <property type="entry name" value="ATP-BINDING CASSETTE TRANSPORTER"/>
    <property type="match status" value="1"/>
</dbReference>
<evidence type="ECO:0000256" key="1">
    <source>
        <dbReference type="ARBA" id="ARBA00004141"/>
    </source>
</evidence>
<sequence length="1508" mass="165117">MEKSAAATVQADTGGADSKTSSPETSLPKSRMRRVDTAAVLSAVEAKSGGIHELAFLQRLAERLQRVGLGFPGVEVRWQDLQAEVEVPSHGPRAYTVLTAFLAGLETALVAPLKGLVCRGVRGAGPQSRVVLDAGSGRLAPGRMCLLLGPPGAGKTTLLKVLAGQALPGPAAAAAGVGKNAGKGATAGSGADGGRETGGLRVRGRLLYNGLTPGSDFTVERSGSYISQHDLHIGEMTVEETLMFAAECLGPSLNKELHGLLLEREKAAGVPADPDLDRLWSTAYGPHGHTLMVELFARLLGIDHVMNTVIGNEMLKGISGGQKRRVTCGEMAVGFAQVLMLDEITNGLDSNSALAIVRSFRNICQYAQATMLVSLLQPSPEVFECFDDVMLLSGGRLVFLGPRTEVVPFFSRLGLEPPPTKTEADFLQEVTASPEHQFKYRVKGGLAETCGHRWLSPKRLRQEFDCSRPGQQLVEQLAMPPYSHDLQSMVLHKERYALSLPRMWWVVGMRELMLFFRNKIFFVAGAVQIAFTAFLVSTTFIRLSKNTFNDANLHMSVMFFSLMTIFMGGFNFCPVYCQRLAVFYKQRDHNFYSAAAYAVSCFLMRLPELLVQSSMWALMVYFSTGFVEDAGRFFIYWLNLVAGGFYSVAIFQLLGAVTRHEVIAQGLGAVMLMLSVLASGFPIARTSIPPWWIWFYWWNPMAWALRSMAINELTSSAWSKPAAEFNRPDMSIGEYALTARGFFTEWKWVWAGIGTVSGLSLVLLAFQVVALTIMSAPSTYRPPLNEEEEEKAAEIRKEDENDQVMEMTRQPNGLTVSCGGSEIQRSMGNENDNNGNSHGHVHVYLPPRGQAPDHTSGQNANFSGTASTANGRADLALHMPPTHGSNLSFTPVTMAFRGIKYSVPNPKGSGELQLLNDVSGLFLPGVLTSLMGASGAGKTTLMDVLAGRKTGGREEGEQFVNGAPKRMSSFARLMGYVEQFDAHNPQATVEEALLFSARLRVPPGVLSRSSIWSYVAEVMEVVELGRLAKHAVGAGGAVGGGLSTEARKRLTIACELVANPAIVFLDEPTTGLDARAAGMVMRAVRNTVATGRTVVCTIHQPNREIMDYFDELLLLKPGGRVIFNGPLGRPNQTQLITYLESIPGVPKYEPIFNPANYMLEVTSPAAEKDMGVDFAELWEKSDLATAANARLQQHMQAGSGAVTAATATANGDAAIAAATTAPRRYAQPAVVQLYLLVMRFLVSYWRNPAYNLLRLVVTVLLGLALGTLYWDRGMKRSTLLGVLDIMGALFTTSLFLAMTNCLVVMPVVMSERAVFYRERASGMYSSVVFAMAQGLAEFPYLFVQSIVYVIIVYCTTQYEFDSAKALWFWLFIWLNLLCFTYLGMGCMNLAPNMPSCVAMSSFAVLLWNLFCGFLIYRDDIKPWWLWAYYFNPATYSIYGCIVTQLGDVTDEVIDVGGGKVMSVADFVETTFSYHYDMRGWLVLIMISFIALFRSFSYIGLSFLNFQVR</sequence>
<dbReference type="Pfam" id="PF01061">
    <property type="entry name" value="ABC2_membrane"/>
    <property type="match status" value="2"/>
</dbReference>
<keyword evidence="8 10" id="KW-0472">Membrane</keyword>
<evidence type="ECO:0000256" key="3">
    <source>
        <dbReference type="ARBA" id="ARBA00022448"/>
    </source>
</evidence>
<feature type="transmembrane region" description="Helical" evidence="10">
    <location>
        <begin position="1328"/>
        <end position="1353"/>
    </location>
</feature>
<feature type="transmembrane region" description="Helical" evidence="10">
    <location>
        <begin position="520"/>
        <end position="541"/>
    </location>
</feature>
<evidence type="ECO:0000256" key="5">
    <source>
        <dbReference type="ARBA" id="ARBA00022741"/>
    </source>
</evidence>
<dbReference type="Proteomes" id="UP000722791">
    <property type="component" value="Unassembled WGS sequence"/>
</dbReference>
<dbReference type="GO" id="GO:0071944">
    <property type="term" value="C:cell periphery"/>
    <property type="evidence" value="ECO:0007669"/>
    <property type="project" value="UniProtKB-ARBA"/>
</dbReference>
<feature type="domain" description="ABC transporter" evidence="11">
    <location>
        <begin position="116"/>
        <end position="419"/>
    </location>
</feature>
<feature type="transmembrane region" description="Helical" evidence="10">
    <location>
        <begin position="1365"/>
        <end position="1384"/>
    </location>
</feature>
<keyword evidence="4 10" id="KW-0812">Transmembrane</keyword>
<dbReference type="PROSITE" id="PS50893">
    <property type="entry name" value="ABC_TRANSPORTER_2"/>
    <property type="match status" value="2"/>
</dbReference>
<feature type="transmembrane region" description="Helical" evidence="10">
    <location>
        <begin position="634"/>
        <end position="654"/>
    </location>
</feature>
<dbReference type="EMBL" id="BNCP01000023">
    <property type="protein sequence ID" value="GIL82276.1"/>
    <property type="molecule type" value="Genomic_DNA"/>
</dbReference>
<evidence type="ECO:0000256" key="9">
    <source>
        <dbReference type="SAM" id="MobiDB-lite"/>
    </source>
</evidence>
<keyword evidence="6" id="KW-0067">ATP-binding</keyword>
<evidence type="ECO:0000313" key="12">
    <source>
        <dbReference type="EMBL" id="GIL82276.1"/>
    </source>
</evidence>
<feature type="compositionally biased region" description="Polar residues" evidence="9">
    <location>
        <begin position="853"/>
        <end position="868"/>
    </location>
</feature>
<accession>A0A8J4CI85</accession>
<dbReference type="InterPro" id="IPR027417">
    <property type="entry name" value="P-loop_NTPase"/>
</dbReference>
<feature type="compositionally biased region" description="Gly residues" evidence="9">
    <location>
        <begin position="179"/>
        <end position="192"/>
    </location>
</feature>